<dbReference type="Pfam" id="PF06055">
    <property type="entry name" value="ExoD"/>
    <property type="match status" value="1"/>
</dbReference>
<feature type="region of interest" description="Disordered" evidence="1">
    <location>
        <begin position="1"/>
        <end position="25"/>
    </location>
</feature>
<evidence type="ECO:0000313" key="4">
    <source>
        <dbReference type="Proteomes" id="UP000576152"/>
    </source>
</evidence>
<accession>A0ABR6HTD0</accession>
<name>A0ABR6HTD0_9RHOB</name>
<evidence type="ECO:0000256" key="1">
    <source>
        <dbReference type="SAM" id="MobiDB-lite"/>
    </source>
</evidence>
<keyword evidence="2" id="KW-0812">Transmembrane</keyword>
<dbReference type="InterPro" id="IPR010331">
    <property type="entry name" value="ExoD"/>
</dbReference>
<organism evidence="3 4">
    <name type="scientific">Limimaricola variabilis</name>
    <dbReference type="NCBI Taxonomy" id="1492771"/>
    <lineage>
        <taxon>Bacteria</taxon>
        <taxon>Pseudomonadati</taxon>
        <taxon>Pseudomonadota</taxon>
        <taxon>Alphaproteobacteria</taxon>
        <taxon>Rhodobacterales</taxon>
        <taxon>Paracoccaceae</taxon>
        <taxon>Limimaricola</taxon>
    </lineage>
</organism>
<sequence>MVATVADAGRESTAPEASKAWDSDPFNPARKRLSEVLLQITADESRSEITLNELMTLLKGRGRAALILLFALPNVLPAPPGLSAVLGLPLLYLCTQMMLGRMPWLPGFIGNRGMPFQAFVTIVQRAAPILARAERMLRPRAAWLVAPRSERLLGGLALILAVVVTLPIPLGNMLPAFAICLLALGVLERDGLWAGIGAIVGVAALLLSAAVVYAMLRAALLILLGAFA</sequence>
<dbReference type="PIRSF" id="PIRSF033239">
    <property type="entry name" value="ExoD"/>
    <property type="match status" value="1"/>
</dbReference>
<feature type="transmembrane region" description="Helical" evidence="2">
    <location>
        <begin position="191"/>
        <end position="216"/>
    </location>
</feature>
<keyword evidence="2" id="KW-0472">Membrane</keyword>
<dbReference type="PANTHER" id="PTHR41795:SF1">
    <property type="entry name" value="EXOPOLYSACCHARIDE SYNTHESIS PROTEIN"/>
    <property type="match status" value="1"/>
</dbReference>
<protein>
    <recommendedName>
        <fullName evidence="5">Exopolysaccharide synthesis, ExoD</fullName>
    </recommendedName>
</protein>
<dbReference type="Proteomes" id="UP000576152">
    <property type="component" value="Unassembled WGS sequence"/>
</dbReference>
<reference evidence="3 4" key="1">
    <citation type="submission" date="2020-08" db="EMBL/GenBank/DDBJ databases">
        <title>Genomic Encyclopedia of Type Strains, Phase III (KMG-III): the genomes of soil and plant-associated and newly described type strains.</title>
        <authorList>
            <person name="Whitman W."/>
        </authorList>
    </citation>
    <scope>NUCLEOTIDE SEQUENCE [LARGE SCALE GENOMIC DNA]</scope>
    <source>
        <strain evidence="3 4">CECT 8572</strain>
    </source>
</reference>
<keyword evidence="4" id="KW-1185">Reference proteome</keyword>
<dbReference type="EMBL" id="JACIBX010000019">
    <property type="protein sequence ID" value="MBB3713738.1"/>
    <property type="molecule type" value="Genomic_DNA"/>
</dbReference>
<dbReference type="RefSeq" id="WP_183475210.1">
    <property type="nucleotide sequence ID" value="NZ_JACIBX010000019.1"/>
</dbReference>
<comment type="caution">
    <text evidence="3">The sequence shown here is derived from an EMBL/GenBank/DDBJ whole genome shotgun (WGS) entry which is preliminary data.</text>
</comment>
<dbReference type="PANTHER" id="PTHR41795">
    <property type="entry name" value="EXOPOLYSACCHARIDE SYNTHESIS PROTEIN"/>
    <property type="match status" value="1"/>
</dbReference>
<feature type="transmembrane region" description="Helical" evidence="2">
    <location>
        <begin position="152"/>
        <end position="185"/>
    </location>
</feature>
<gene>
    <name evidence="3" type="ORF">FHS00_003345</name>
</gene>
<proteinExistence type="predicted"/>
<feature type="transmembrane region" description="Helical" evidence="2">
    <location>
        <begin position="65"/>
        <end position="93"/>
    </location>
</feature>
<evidence type="ECO:0008006" key="5">
    <source>
        <dbReference type="Google" id="ProtNLM"/>
    </source>
</evidence>
<keyword evidence="2" id="KW-1133">Transmembrane helix</keyword>
<evidence type="ECO:0000313" key="3">
    <source>
        <dbReference type="EMBL" id="MBB3713738.1"/>
    </source>
</evidence>
<evidence type="ECO:0000256" key="2">
    <source>
        <dbReference type="SAM" id="Phobius"/>
    </source>
</evidence>